<evidence type="ECO:0000256" key="1">
    <source>
        <dbReference type="SAM" id="Coils"/>
    </source>
</evidence>
<proteinExistence type="predicted"/>
<protein>
    <submittedName>
        <fullName evidence="2">Uncharacterized protein</fullName>
    </submittedName>
</protein>
<sequence>MAVVNVDYSEFETLKNRVKELEETVKEKDKTIASLKDGSRVIIRKEVQIEYERFSDPFRRMHGCATGPLYSQDEKPRRTVETSESYIGFEDVRLKVEEHMKDEVKRSIQQRDESRANYESSVQRYNEKEKKLDYKEKSLDDKYAQKKANLISEYKEKGKALEADYLAKGKAYKQQLDVDYNYYIKKAGRLLSISDSAKEALSLLNANRFFKPKGVESILANIIQKCEG</sequence>
<keyword evidence="1" id="KW-0175">Coiled coil</keyword>
<accession>A0A8S5V0T5</accession>
<dbReference type="EMBL" id="BK016178">
    <property type="protein sequence ID" value="DAG00223.1"/>
    <property type="molecule type" value="Genomic_DNA"/>
</dbReference>
<evidence type="ECO:0000313" key="2">
    <source>
        <dbReference type="EMBL" id="DAG00223.1"/>
    </source>
</evidence>
<feature type="coiled-coil region" evidence="1">
    <location>
        <begin position="11"/>
        <end position="38"/>
    </location>
</feature>
<reference evidence="2" key="1">
    <citation type="journal article" date="2021" name="Proc. Natl. Acad. Sci. U.S.A.">
        <title>A Catalog of Tens of Thousands of Viruses from Human Metagenomes Reveals Hidden Associations with Chronic Diseases.</title>
        <authorList>
            <person name="Tisza M.J."/>
            <person name="Buck C.B."/>
        </authorList>
    </citation>
    <scope>NUCLEOTIDE SEQUENCE</scope>
    <source>
        <strain evidence="2">CtJDl18</strain>
    </source>
</reference>
<organism evidence="2">
    <name type="scientific">Podoviridae sp. ctJDl18</name>
    <dbReference type="NCBI Taxonomy" id="2825242"/>
    <lineage>
        <taxon>Viruses</taxon>
        <taxon>Duplodnaviria</taxon>
        <taxon>Heunggongvirae</taxon>
        <taxon>Uroviricota</taxon>
        <taxon>Caudoviricetes</taxon>
    </lineage>
</organism>
<name>A0A8S5V0T5_9CAUD</name>